<dbReference type="EMBL" id="DSTT01000002">
    <property type="protein sequence ID" value="HFK23311.1"/>
    <property type="molecule type" value="Genomic_DNA"/>
</dbReference>
<feature type="transmembrane region" description="Helical" evidence="1">
    <location>
        <begin position="43"/>
        <end position="64"/>
    </location>
</feature>
<evidence type="ECO:0000256" key="1">
    <source>
        <dbReference type="SAM" id="Phobius"/>
    </source>
</evidence>
<feature type="transmembrane region" description="Helical" evidence="1">
    <location>
        <begin position="226"/>
        <end position="248"/>
    </location>
</feature>
<feature type="transmembrane region" description="Helical" evidence="1">
    <location>
        <begin position="118"/>
        <end position="141"/>
    </location>
</feature>
<name>A0A7C3J5K1_UNCW3</name>
<keyword evidence="1" id="KW-1133">Transmembrane helix</keyword>
<feature type="transmembrane region" description="Helical" evidence="1">
    <location>
        <begin position="269"/>
        <end position="293"/>
    </location>
</feature>
<keyword evidence="1" id="KW-0812">Transmembrane</keyword>
<keyword evidence="1" id="KW-0472">Membrane</keyword>
<feature type="transmembrane region" description="Helical" evidence="1">
    <location>
        <begin position="7"/>
        <end position="31"/>
    </location>
</feature>
<protein>
    <submittedName>
        <fullName evidence="2">Flippase-like domain-containing protein</fullName>
    </submittedName>
</protein>
<evidence type="ECO:0000313" key="2">
    <source>
        <dbReference type="EMBL" id="HFK23311.1"/>
    </source>
</evidence>
<sequence length="306" mass="36243">MSKKEKIFNFILIIIVIFVVCLIFYKLLGYINQIDFKSIRFNIYYLILSFLMIPFWYFFMCFAYKRIMFSLGSDVDLYTLMRIIGISMFGKYIPGKLWFTVGRIALLERVGVPKKKSFTAVVLETYLLLLTGSSFFLINIFKFENNILYSILLIVLILFFLFLSLPKVFKNIINIFLKIFKKEKIDFNIKFKEYLFIIFLYFLVWIFSGIEFYLLLYSFTLKTYDFVGILSIYPASWVIGFLSLLMPAGIGVREGMIFFLLKRYTGNEIAAVASLLSRIEVTLGELLYLFFFIGDKKIWRKNEKRD</sequence>
<accession>A0A7C3J5K1</accession>
<proteinExistence type="predicted"/>
<reference evidence="2" key="1">
    <citation type="journal article" date="2020" name="mSystems">
        <title>Genome- and Community-Level Interaction Insights into Carbon Utilization and Element Cycling Functions of Hydrothermarchaeota in Hydrothermal Sediment.</title>
        <authorList>
            <person name="Zhou Z."/>
            <person name="Liu Y."/>
            <person name="Xu W."/>
            <person name="Pan J."/>
            <person name="Luo Z.H."/>
            <person name="Li M."/>
        </authorList>
    </citation>
    <scope>NUCLEOTIDE SEQUENCE [LARGE SCALE GENOMIC DNA]</scope>
    <source>
        <strain evidence="2">SpSt-464</strain>
    </source>
</reference>
<organism evidence="2">
    <name type="scientific">candidate division WOR-3 bacterium</name>
    <dbReference type="NCBI Taxonomy" id="2052148"/>
    <lineage>
        <taxon>Bacteria</taxon>
        <taxon>Bacteria division WOR-3</taxon>
    </lineage>
</organism>
<feature type="transmembrane region" description="Helical" evidence="1">
    <location>
        <begin position="194"/>
        <end position="214"/>
    </location>
</feature>
<comment type="caution">
    <text evidence="2">The sequence shown here is derived from an EMBL/GenBank/DDBJ whole genome shotgun (WGS) entry which is preliminary data.</text>
</comment>
<feature type="transmembrane region" description="Helical" evidence="1">
    <location>
        <begin position="147"/>
        <end position="173"/>
    </location>
</feature>
<dbReference type="AlphaFoldDB" id="A0A7C3J5K1"/>
<gene>
    <name evidence="2" type="ORF">ENS15_01450</name>
</gene>